<keyword evidence="2" id="KW-1185">Reference proteome</keyword>
<evidence type="ECO:0000313" key="1">
    <source>
        <dbReference type="EMBL" id="MBM7620695.1"/>
    </source>
</evidence>
<organism evidence="1 2">
    <name type="scientific">Sutcliffiella tianshenii</name>
    <dbReference type="NCBI Taxonomy" id="1463404"/>
    <lineage>
        <taxon>Bacteria</taxon>
        <taxon>Bacillati</taxon>
        <taxon>Bacillota</taxon>
        <taxon>Bacilli</taxon>
        <taxon>Bacillales</taxon>
        <taxon>Bacillaceae</taxon>
        <taxon>Sutcliffiella</taxon>
    </lineage>
</organism>
<sequence>MATNFFINQSIVIHQVKIGGVSNSSIFQIGSAGVIKSLSNLNNTGGFVGPAPESSAEIQSGTVIQPGSGVTGPLVPLKAR</sequence>
<accession>A0ABS2P159</accession>
<evidence type="ECO:0000313" key="2">
    <source>
        <dbReference type="Proteomes" id="UP000737402"/>
    </source>
</evidence>
<dbReference type="EMBL" id="JAFBED010000005">
    <property type="protein sequence ID" value="MBM7620695.1"/>
    <property type="molecule type" value="Genomic_DNA"/>
</dbReference>
<proteinExistence type="predicted"/>
<protein>
    <submittedName>
        <fullName evidence="1">Spore germination protein PB</fullName>
    </submittedName>
</protein>
<name>A0ABS2P159_9BACI</name>
<comment type="caution">
    <text evidence="1">The sequence shown here is derived from an EMBL/GenBank/DDBJ whole genome shotgun (WGS) entry which is preliminary data.</text>
</comment>
<dbReference type="InterPro" id="IPR024255">
    <property type="entry name" value="GerPB"/>
</dbReference>
<reference evidence="1 2" key="1">
    <citation type="submission" date="2021-01" db="EMBL/GenBank/DDBJ databases">
        <title>Genomic Encyclopedia of Type Strains, Phase IV (KMG-IV): sequencing the most valuable type-strain genomes for metagenomic binning, comparative biology and taxonomic classification.</title>
        <authorList>
            <person name="Goeker M."/>
        </authorList>
    </citation>
    <scope>NUCLEOTIDE SEQUENCE [LARGE SCALE GENOMIC DNA]</scope>
    <source>
        <strain evidence="1 2">DSM 25879</strain>
    </source>
</reference>
<dbReference type="Proteomes" id="UP000737402">
    <property type="component" value="Unassembled WGS sequence"/>
</dbReference>
<dbReference type="Pfam" id="PF10803">
    <property type="entry name" value="GerPB"/>
    <property type="match status" value="1"/>
</dbReference>
<gene>
    <name evidence="1" type="ORF">JOC95_002550</name>
</gene>
<dbReference type="RefSeq" id="WP_204416667.1">
    <property type="nucleotide sequence ID" value="NZ_JAFBED010000005.1"/>
</dbReference>